<reference evidence="1 2" key="1">
    <citation type="submission" date="2024-02" db="EMBL/GenBank/DDBJ databases">
        <title>High-quality chromosome-scale genome assembly of Pensacola bahiagrass (Paspalum notatum Flugge var. saurae).</title>
        <authorList>
            <person name="Vega J.M."/>
            <person name="Podio M."/>
            <person name="Orjuela J."/>
            <person name="Siena L.A."/>
            <person name="Pessino S.C."/>
            <person name="Combes M.C."/>
            <person name="Mariac C."/>
            <person name="Albertini E."/>
            <person name="Pupilli F."/>
            <person name="Ortiz J.P.A."/>
            <person name="Leblanc O."/>
        </authorList>
    </citation>
    <scope>NUCLEOTIDE SEQUENCE [LARGE SCALE GENOMIC DNA]</scope>
    <source>
        <strain evidence="1">R1</strain>
        <tissue evidence="1">Leaf</tissue>
    </source>
</reference>
<dbReference type="AlphaFoldDB" id="A0AAQ3PFP5"/>
<dbReference type="Proteomes" id="UP001341281">
    <property type="component" value="Chromosome 01"/>
</dbReference>
<dbReference type="EMBL" id="CP144745">
    <property type="protein sequence ID" value="WVZ50965.1"/>
    <property type="molecule type" value="Genomic_DNA"/>
</dbReference>
<sequence>MVLFTAIKLDGFSVALLAVLGVDFDETFSPVVSRPLSALFSIWLSPTTGMFINLTSRMQSSMELYPRLCFALGPTGFVDAAHPNHTTGFCEAMSDTSLFIYGRDSGTAYLLLYVDDIVPTASSASLLRFLPNEGSWSVATLLGHCCYTLFVRDVTLTALICSRPTRADRHDSLASHAPLPWTLGPNSGLPWLTPPCIGVWLEPSNI</sequence>
<protein>
    <recommendedName>
        <fullName evidence="3">Reverse transcriptase Ty1/copia-type domain-containing protein</fullName>
    </recommendedName>
</protein>
<evidence type="ECO:0000313" key="1">
    <source>
        <dbReference type="EMBL" id="WVZ50965.1"/>
    </source>
</evidence>
<gene>
    <name evidence="1" type="ORF">U9M48_002163</name>
</gene>
<proteinExistence type="predicted"/>
<evidence type="ECO:0000313" key="2">
    <source>
        <dbReference type="Proteomes" id="UP001341281"/>
    </source>
</evidence>
<evidence type="ECO:0008006" key="3">
    <source>
        <dbReference type="Google" id="ProtNLM"/>
    </source>
</evidence>
<accession>A0AAQ3PFP5</accession>
<keyword evidence="2" id="KW-1185">Reference proteome</keyword>
<organism evidence="1 2">
    <name type="scientific">Paspalum notatum var. saurae</name>
    <dbReference type="NCBI Taxonomy" id="547442"/>
    <lineage>
        <taxon>Eukaryota</taxon>
        <taxon>Viridiplantae</taxon>
        <taxon>Streptophyta</taxon>
        <taxon>Embryophyta</taxon>
        <taxon>Tracheophyta</taxon>
        <taxon>Spermatophyta</taxon>
        <taxon>Magnoliopsida</taxon>
        <taxon>Liliopsida</taxon>
        <taxon>Poales</taxon>
        <taxon>Poaceae</taxon>
        <taxon>PACMAD clade</taxon>
        <taxon>Panicoideae</taxon>
        <taxon>Andropogonodae</taxon>
        <taxon>Paspaleae</taxon>
        <taxon>Paspalinae</taxon>
        <taxon>Paspalum</taxon>
    </lineage>
</organism>
<name>A0AAQ3PFP5_PASNO</name>